<name>A0A6G7Y350_9ACTN</name>
<evidence type="ECO:0000313" key="2">
    <source>
        <dbReference type="Proteomes" id="UP000501058"/>
    </source>
</evidence>
<dbReference type="Gene3D" id="2.60.120.200">
    <property type="match status" value="1"/>
</dbReference>
<protein>
    <submittedName>
        <fullName evidence="1">DUF1961 family protein</fullName>
    </submittedName>
</protein>
<dbReference type="EMBL" id="CP049865">
    <property type="protein sequence ID" value="QIK71051.1"/>
    <property type="molecule type" value="Genomic_DNA"/>
</dbReference>
<organism evidence="1 2">
    <name type="scientific">Propioniciclava coleopterorum</name>
    <dbReference type="NCBI Taxonomy" id="2714937"/>
    <lineage>
        <taxon>Bacteria</taxon>
        <taxon>Bacillati</taxon>
        <taxon>Actinomycetota</taxon>
        <taxon>Actinomycetes</taxon>
        <taxon>Propionibacteriales</taxon>
        <taxon>Propionibacteriaceae</taxon>
        <taxon>Propioniciclava</taxon>
    </lineage>
</organism>
<dbReference type="Proteomes" id="UP000501058">
    <property type="component" value="Chromosome"/>
</dbReference>
<keyword evidence="2" id="KW-1185">Reference proteome</keyword>
<proteinExistence type="predicted"/>
<accession>A0A6G7Y350</accession>
<dbReference type="AlphaFoldDB" id="A0A6G7Y350"/>
<dbReference type="KEGG" id="prv:G7070_00575"/>
<dbReference type="Pfam" id="PF09224">
    <property type="entry name" value="DUF1961"/>
    <property type="match status" value="1"/>
</dbReference>
<reference evidence="1 2" key="1">
    <citation type="submission" date="2020-03" db="EMBL/GenBank/DDBJ databases">
        <title>Propioniciclava sp. nov., isolated from Hydrophilus acuminatus.</title>
        <authorList>
            <person name="Hyun D.-W."/>
            <person name="Bae J.-W."/>
        </authorList>
    </citation>
    <scope>NUCLEOTIDE SEQUENCE [LARGE SCALE GENOMIC DNA]</scope>
    <source>
        <strain evidence="1 2">HDW11</strain>
    </source>
</reference>
<evidence type="ECO:0000313" key="1">
    <source>
        <dbReference type="EMBL" id="QIK71051.1"/>
    </source>
</evidence>
<gene>
    <name evidence="1" type="ORF">G7070_00575</name>
</gene>
<sequence>MGSLIYSNPLATPDDVAGFRMEGPGVVGFPRGRLRLESLAHPDEGQAANLVFWCDESFGDGIEISWDFHPLTEPGLAILFFHAVGSEGRDLFDPSLKARTGPYDQYHSSDIAAYHVSYFRRMWPTERRFHTCNLRKSPGFHLVAQGADPLPGALDADPPYRVRVTVADGDVSFAIDGLTLFRWRDEDAPGGPRLAGGRVGFRQMAPLIAEYANLEVHRLG</sequence>
<dbReference type="InterPro" id="IPR015305">
    <property type="entry name" value="DUF1961"/>
</dbReference>
<dbReference type="SUPFAM" id="SSF49899">
    <property type="entry name" value="Concanavalin A-like lectins/glucanases"/>
    <property type="match status" value="1"/>
</dbReference>
<dbReference type="InterPro" id="IPR013320">
    <property type="entry name" value="ConA-like_dom_sf"/>
</dbReference>
<dbReference type="RefSeq" id="WP_166230978.1">
    <property type="nucleotide sequence ID" value="NZ_CP049865.1"/>
</dbReference>